<name>A0A0H3KKB7_BURM1</name>
<reference evidence="1 2" key="1">
    <citation type="submission" date="2007-04" db="EMBL/GenBank/DDBJ databases">
        <title>Complete genome sequence of Burkholderia multivorans ATCC 17616.</title>
        <authorList>
            <person name="Ohtsubo Y."/>
            <person name="Yamashita A."/>
            <person name="Kurokawa K."/>
            <person name="Takami H."/>
            <person name="Yuhara S."/>
            <person name="Nishiyama E."/>
            <person name="Endo R."/>
            <person name="Miyazaki R."/>
            <person name="Ono A."/>
            <person name="Yano K."/>
            <person name="Ito M."/>
            <person name="Sota M."/>
            <person name="Yuji N."/>
            <person name="Hattori M."/>
            <person name="Tsuda M."/>
        </authorList>
    </citation>
    <scope>NUCLEOTIDE SEQUENCE [LARGE SCALE GENOMIC DNA]</scope>
    <source>
        <strain evidence="2">ATCC 17616 / 249</strain>
    </source>
</reference>
<protein>
    <submittedName>
        <fullName evidence="1">Hydrogenase maturation factor</fullName>
    </submittedName>
</protein>
<dbReference type="KEGG" id="bmu:Bmul_4685"/>
<sequence length="99" mass="10670">MTRAYTYRGYTIDVDCEFRLDDTPDADTMDDARFGFVAVVQVRAVDTPSRVLAPIRLADDGGRLFTDSLAAVRAGRTAGEILVDDLLIGACAADRAARG</sequence>
<dbReference type="Proteomes" id="UP000008815">
    <property type="component" value="Chromosome 2"/>
</dbReference>
<dbReference type="EMBL" id="AP009386">
    <property type="protein sequence ID" value="BAG45689.1"/>
    <property type="molecule type" value="Genomic_DNA"/>
</dbReference>
<gene>
    <name evidence="1" type="ordered locus">BMULJ_03829</name>
</gene>
<dbReference type="RefSeq" id="WP_006414533.1">
    <property type="nucleotide sequence ID" value="NC_010086.1"/>
</dbReference>
<dbReference type="HOGENOM" id="CLU_2314897_0_0_4"/>
<accession>A0A0H3KKB7</accession>
<evidence type="ECO:0000313" key="1">
    <source>
        <dbReference type="EMBL" id="BAG45689.1"/>
    </source>
</evidence>
<keyword evidence="2" id="KW-1185">Reference proteome</keyword>
<dbReference type="AlphaFoldDB" id="A0A0H3KKB7"/>
<organism evidence="1 2">
    <name type="scientific">Burkholderia multivorans (strain ATCC 17616 / 249)</name>
    <dbReference type="NCBI Taxonomy" id="395019"/>
    <lineage>
        <taxon>Bacteria</taxon>
        <taxon>Pseudomonadati</taxon>
        <taxon>Pseudomonadota</taxon>
        <taxon>Betaproteobacteria</taxon>
        <taxon>Burkholderiales</taxon>
        <taxon>Burkholderiaceae</taxon>
        <taxon>Burkholderia</taxon>
        <taxon>Burkholderia cepacia complex</taxon>
    </lineage>
</organism>
<proteinExistence type="predicted"/>
<evidence type="ECO:0000313" key="2">
    <source>
        <dbReference type="Proteomes" id="UP000008815"/>
    </source>
</evidence>
<dbReference type="KEGG" id="bmj:BMULJ_03829"/>